<dbReference type="SMART" id="SM00448">
    <property type="entry name" value="REC"/>
    <property type="match status" value="1"/>
</dbReference>
<feature type="domain" description="PAS" evidence="13">
    <location>
        <begin position="33"/>
        <end position="97"/>
    </location>
</feature>
<dbReference type="EC" id="2.7.13.3" evidence="2"/>
<evidence type="ECO:0000256" key="5">
    <source>
        <dbReference type="ARBA" id="ARBA00022741"/>
    </source>
</evidence>
<dbReference type="PROSITE" id="PS50109">
    <property type="entry name" value="HIS_KIN"/>
    <property type="match status" value="1"/>
</dbReference>
<dbReference type="Proteomes" id="UP000290253">
    <property type="component" value="Unassembled WGS sequence"/>
</dbReference>
<dbReference type="SUPFAM" id="SSF52172">
    <property type="entry name" value="CheY-like"/>
    <property type="match status" value="1"/>
</dbReference>
<keyword evidence="6" id="KW-0418">Kinase</keyword>
<dbReference type="InterPro" id="IPR003661">
    <property type="entry name" value="HisK_dim/P_dom"/>
</dbReference>
<dbReference type="SMART" id="SM00091">
    <property type="entry name" value="PAS"/>
    <property type="match status" value="1"/>
</dbReference>
<dbReference type="CDD" id="cd00156">
    <property type="entry name" value="REC"/>
    <property type="match status" value="1"/>
</dbReference>
<proteinExistence type="predicted"/>
<evidence type="ECO:0000256" key="8">
    <source>
        <dbReference type="ARBA" id="ARBA00023012"/>
    </source>
</evidence>
<dbReference type="GO" id="GO:0000155">
    <property type="term" value="F:phosphorelay sensor kinase activity"/>
    <property type="evidence" value="ECO:0007669"/>
    <property type="project" value="InterPro"/>
</dbReference>
<keyword evidence="15" id="KW-1185">Reference proteome</keyword>
<evidence type="ECO:0000256" key="10">
    <source>
        <dbReference type="SAM" id="MobiDB-lite"/>
    </source>
</evidence>
<dbReference type="CDD" id="cd00130">
    <property type="entry name" value="PAS"/>
    <property type="match status" value="1"/>
</dbReference>
<dbReference type="Gene3D" id="3.30.565.10">
    <property type="entry name" value="Histidine kinase-like ATPase, C-terminal domain"/>
    <property type="match status" value="1"/>
</dbReference>
<feature type="domain" description="Histidine kinase" evidence="11">
    <location>
        <begin position="163"/>
        <end position="381"/>
    </location>
</feature>
<evidence type="ECO:0000256" key="6">
    <source>
        <dbReference type="ARBA" id="ARBA00022777"/>
    </source>
</evidence>
<evidence type="ECO:0000256" key="7">
    <source>
        <dbReference type="ARBA" id="ARBA00022840"/>
    </source>
</evidence>
<dbReference type="PANTHER" id="PTHR43065:SF46">
    <property type="entry name" value="C4-DICARBOXYLATE TRANSPORT SENSOR PROTEIN DCTB"/>
    <property type="match status" value="1"/>
</dbReference>
<dbReference type="Gene3D" id="3.40.50.2300">
    <property type="match status" value="1"/>
</dbReference>
<dbReference type="GO" id="GO:0005524">
    <property type="term" value="F:ATP binding"/>
    <property type="evidence" value="ECO:0007669"/>
    <property type="project" value="UniProtKB-KW"/>
</dbReference>
<dbReference type="NCBIfam" id="TIGR00229">
    <property type="entry name" value="sensory_box"/>
    <property type="match status" value="1"/>
</dbReference>
<reference evidence="14 15" key="1">
    <citation type="journal article" date="2016" name="Int. J. Syst. Evol. Microbiol.">
        <title>Acidipila dinghuensis sp. nov., an acidobacterium isolated from forest soil.</title>
        <authorList>
            <person name="Jiang Y.W."/>
            <person name="Wang J."/>
            <person name="Chen M.H."/>
            <person name="Lv Y.Y."/>
            <person name="Qiu L.H."/>
        </authorList>
    </citation>
    <scope>NUCLEOTIDE SEQUENCE [LARGE SCALE GENOMIC DNA]</scope>
    <source>
        <strain evidence="14 15">DHOF10</strain>
    </source>
</reference>
<keyword evidence="8" id="KW-0902">Two-component regulatory system</keyword>
<dbReference type="PROSITE" id="PS50110">
    <property type="entry name" value="RESPONSE_REGULATORY"/>
    <property type="match status" value="1"/>
</dbReference>
<keyword evidence="5" id="KW-0547">Nucleotide-binding</keyword>
<feature type="domain" description="Response regulatory" evidence="12">
    <location>
        <begin position="391"/>
        <end position="505"/>
    </location>
</feature>
<dbReference type="EMBL" id="SDMK01000001">
    <property type="protein sequence ID" value="RXS97907.1"/>
    <property type="molecule type" value="Genomic_DNA"/>
</dbReference>
<dbReference type="InterPro" id="IPR001789">
    <property type="entry name" value="Sig_transdc_resp-reg_receiver"/>
</dbReference>
<keyword evidence="4" id="KW-0808">Transferase</keyword>
<evidence type="ECO:0000256" key="3">
    <source>
        <dbReference type="ARBA" id="ARBA00022553"/>
    </source>
</evidence>
<evidence type="ECO:0000256" key="4">
    <source>
        <dbReference type="ARBA" id="ARBA00022679"/>
    </source>
</evidence>
<feature type="modified residue" description="4-aspartylphosphate" evidence="9">
    <location>
        <position position="442"/>
    </location>
</feature>
<dbReference type="InterPro" id="IPR003594">
    <property type="entry name" value="HATPase_dom"/>
</dbReference>
<evidence type="ECO:0000313" key="15">
    <source>
        <dbReference type="Proteomes" id="UP000290253"/>
    </source>
</evidence>
<keyword evidence="3 9" id="KW-0597">Phosphoprotein</keyword>
<evidence type="ECO:0000313" key="14">
    <source>
        <dbReference type="EMBL" id="RXS97907.1"/>
    </source>
</evidence>
<accession>A0A4Q1SKB9</accession>
<evidence type="ECO:0000259" key="13">
    <source>
        <dbReference type="PROSITE" id="PS50112"/>
    </source>
</evidence>
<dbReference type="InterPro" id="IPR011006">
    <property type="entry name" value="CheY-like_superfamily"/>
</dbReference>
<gene>
    <name evidence="14" type="ORF">ESZ00_08635</name>
</gene>
<dbReference type="PANTHER" id="PTHR43065">
    <property type="entry name" value="SENSOR HISTIDINE KINASE"/>
    <property type="match status" value="1"/>
</dbReference>
<dbReference type="Pfam" id="PF13426">
    <property type="entry name" value="PAS_9"/>
    <property type="match status" value="1"/>
</dbReference>
<dbReference type="InterPro" id="IPR005467">
    <property type="entry name" value="His_kinase_dom"/>
</dbReference>
<evidence type="ECO:0000259" key="11">
    <source>
        <dbReference type="PROSITE" id="PS50109"/>
    </source>
</evidence>
<evidence type="ECO:0000256" key="1">
    <source>
        <dbReference type="ARBA" id="ARBA00000085"/>
    </source>
</evidence>
<dbReference type="SUPFAM" id="SSF55874">
    <property type="entry name" value="ATPase domain of HSP90 chaperone/DNA topoisomerase II/histidine kinase"/>
    <property type="match status" value="1"/>
</dbReference>
<evidence type="ECO:0000256" key="2">
    <source>
        <dbReference type="ARBA" id="ARBA00012438"/>
    </source>
</evidence>
<dbReference type="Gene3D" id="3.30.450.20">
    <property type="entry name" value="PAS domain"/>
    <property type="match status" value="1"/>
</dbReference>
<keyword evidence="7" id="KW-0067">ATP-binding</keyword>
<evidence type="ECO:0000259" key="12">
    <source>
        <dbReference type="PROSITE" id="PS50110"/>
    </source>
</evidence>
<comment type="caution">
    <text evidence="14">The sequence shown here is derived from an EMBL/GenBank/DDBJ whole genome shotgun (WGS) entry which is preliminary data.</text>
</comment>
<dbReference type="Pfam" id="PF00072">
    <property type="entry name" value="Response_reg"/>
    <property type="match status" value="1"/>
</dbReference>
<dbReference type="Pfam" id="PF02518">
    <property type="entry name" value="HATPase_c"/>
    <property type="match status" value="1"/>
</dbReference>
<feature type="region of interest" description="Disordered" evidence="10">
    <location>
        <begin position="1"/>
        <end position="23"/>
    </location>
</feature>
<dbReference type="InterPro" id="IPR000014">
    <property type="entry name" value="PAS"/>
</dbReference>
<dbReference type="InterPro" id="IPR035965">
    <property type="entry name" value="PAS-like_dom_sf"/>
</dbReference>
<comment type="catalytic activity">
    <reaction evidence="1">
        <text>ATP + protein L-histidine = ADP + protein N-phospho-L-histidine.</text>
        <dbReference type="EC" id="2.7.13.3"/>
    </reaction>
</comment>
<dbReference type="OrthoDB" id="9761183at2"/>
<dbReference type="CDD" id="cd00082">
    <property type="entry name" value="HisKA"/>
    <property type="match status" value="1"/>
</dbReference>
<dbReference type="AlphaFoldDB" id="A0A4Q1SKB9"/>
<organism evidence="14 15">
    <name type="scientific">Silvibacterium dinghuense</name>
    <dbReference type="NCBI Taxonomy" id="1560006"/>
    <lineage>
        <taxon>Bacteria</taxon>
        <taxon>Pseudomonadati</taxon>
        <taxon>Acidobacteriota</taxon>
        <taxon>Terriglobia</taxon>
        <taxon>Terriglobales</taxon>
        <taxon>Acidobacteriaceae</taxon>
        <taxon>Silvibacterium</taxon>
    </lineage>
</organism>
<dbReference type="RefSeq" id="WP_129207686.1">
    <property type="nucleotide sequence ID" value="NZ_BMGU01000001.1"/>
</dbReference>
<dbReference type="PRINTS" id="PR00344">
    <property type="entry name" value="BCTRLSENSOR"/>
</dbReference>
<dbReference type="InterPro" id="IPR036890">
    <property type="entry name" value="HATPase_C_sf"/>
</dbReference>
<dbReference type="PROSITE" id="PS50112">
    <property type="entry name" value="PAS"/>
    <property type="match status" value="1"/>
</dbReference>
<dbReference type="SUPFAM" id="SSF55785">
    <property type="entry name" value="PYP-like sensor domain (PAS domain)"/>
    <property type="match status" value="1"/>
</dbReference>
<dbReference type="SMART" id="SM00387">
    <property type="entry name" value="HATPase_c"/>
    <property type="match status" value="1"/>
</dbReference>
<sequence length="509" mass="56027">MNHGTAAHQEKAGPEAGTEDDMQGWPPELCRVILQASPWPMFVMDCQECRIVEVNQAAVRKYGLSRETFLAEGIERLIPPEYRDELRLTLGAGIEGASRELLTEHLLGGVRIPVEVFSFPVSWNDRVSRFSIVRYPLQPESVRPLRSSGRIVRRDLDTLQSGSAAHDFNNLLTVILAVAEQMQEGEGDPEQQAQLISKTVRNAQDLAAQRLLQGHQQQARREQIQLNRVLEEQGGALRALLGREVALEMHLDENLWPIFADAQQWQETILNLAVNARDAMPGGGTFYISTRRALLAGDDAELGLPHGRYIHIVVRDTGVGMTEETRAHAFEPYFSTKSRTRNSGLGLASVHSVVQQNGGGIRLVSAPGQGARFDIFIPAPENTGIDNPGGLILLVEDAEELRKLIQDFLIARGYEVIACGTADAAMQWARTVTRPLDLVITDLLLPDVTGEVLAEQIRLRHPGARVVLMSGQQGALIHGPATEYAVCLQKPFSLHQLARTVSELLAVSS</sequence>
<dbReference type="InterPro" id="IPR004358">
    <property type="entry name" value="Sig_transdc_His_kin-like_C"/>
</dbReference>
<evidence type="ECO:0000256" key="9">
    <source>
        <dbReference type="PROSITE-ProRule" id="PRU00169"/>
    </source>
</evidence>
<protein>
    <recommendedName>
        <fullName evidence="2">histidine kinase</fullName>
        <ecNumber evidence="2">2.7.13.3</ecNumber>
    </recommendedName>
</protein>
<name>A0A4Q1SKB9_9BACT</name>